<sequence>MESPSNEEWIDLEVEDDEDGKQKKRRRRRKSRKRSSQQDEPAIHWFPSATYKEEVIQPIIPSAKERWIRYLKSDFVDLFLVGLMWAAAGVLIYVLDIKVPTAYRDATWVAVALFAFPMSIYTAMHLYELYVTRKATKKAMKKVLLG</sequence>
<feature type="region of interest" description="Disordered" evidence="1">
    <location>
        <begin position="1"/>
        <end position="42"/>
    </location>
</feature>
<dbReference type="AlphaFoldDB" id="A0A6G0WI11"/>
<evidence type="ECO:0000256" key="2">
    <source>
        <dbReference type="SAM" id="Phobius"/>
    </source>
</evidence>
<feature type="transmembrane region" description="Helical" evidence="2">
    <location>
        <begin position="75"/>
        <end position="95"/>
    </location>
</feature>
<evidence type="ECO:0000313" key="3">
    <source>
        <dbReference type="EMBL" id="KAF0726851.1"/>
    </source>
</evidence>
<gene>
    <name evidence="3" type="ORF">Ae201684_014993</name>
</gene>
<keyword evidence="4" id="KW-1185">Reference proteome</keyword>
<protein>
    <submittedName>
        <fullName evidence="3">Uncharacterized protein</fullName>
    </submittedName>
</protein>
<keyword evidence="2" id="KW-1133">Transmembrane helix</keyword>
<dbReference type="VEuPathDB" id="FungiDB:AeMF1_019849"/>
<keyword evidence="2" id="KW-0472">Membrane</keyword>
<dbReference type="EMBL" id="VJMJ01000205">
    <property type="protein sequence ID" value="KAF0726851.1"/>
    <property type="molecule type" value="Genomic_DNA"/>
</dbReference>
<evidence type="ECO:0000256" key="1">
    <source>
        <dbReference type="SAM" id="MobiDB-lite"/>
    </source>
</evidence>
<comment type="caution">
    <text evidence="3">The sequence shown here is derived from an EMBL/GenBank/DDBJ whole genome shotgun (WGS) entry which is preliminary data.</text>
</comment>
<organism evidence="3 4">
    <name type="scientific">Aphanomyces euteiches</name>
    <dbReference type="NCBI Taxonomy" id="100861"/>
    <lineage>
        <taxon>Eukaryota</taxon>
        <taxon>Sar</taxon>
        <taxon>Stramenopiles</taxon>
        <taxon>Oomycota</taxon>
        <taxon>Saprolegniomycetes</taxon>
        <taxon>Saprolegniales</taxon>
        <taxon>Verrucalvaceae</taxon>
        <taxon>Aphanomyces</taxon>
    </lineage>
</organism>
<keyword evidence="2" id="KW-0812">Transmembrane</keyword>
<proteinExistence type="predicted"/>
<name>A0A6G0WI11_9STRA</name>
<feature type="compositionally biased region" description="Basic residues" evidence="1">
    <location>
        <begin position="22"/>
        <end position="35"/>
    </location>
</feature>
<accession>A0A6G0WI11</accession>
<reference evidence="3 4" key="1">
    <citation type="submission" date="2019-07" db="EMBL/GenBank/DDBJ databases">
        <title>Genomics analysis of Aphanomyces spp. identifies a new class of oomycete effector associated with host adaptation.</title>
        <authorList>
            <person name="Gaulin E."/>
        </authorList>
    </citation>
    <scope>NUCLEOTIDE SEQUENCE [LARGE SCALE GENOMIC DNA]</scope>
    <source>
        <strain evidence="3 4">ATCC 201684</strain>
    </source>
</reference>
<feature type="transmembrane region" description="Helical" evidence="2">
    <location>
        <begin position="107"/>
        <end position="131"/>
    </location>
</feature>
<feature type="compositionally biased region" description="Acidic residues" evidence="1">
    <location>
        <begin position="8"/>
        <end position="19"/>
    </location>
</feature>
<evidence type="ECO:0000313" key="4">
    <source>
        <dbReference type="Proteomes" id="UP000481153"/>
    </source>
</evidence>
<dbReference type="Proteomes" id="UP000481153">
    <property type="component" value="Unassembled WGS sequence"/>
</dbReference>